<organism evidence="3 4">
    <name type="scientific">Planktothrix serta PCC 8927</name>
    <dbReference type="NCBI Taxonomy" id="671068"/>
    <lineage>
        <taxon>Bacteria</taxon>
        <taxon>Bacillati</taxon>
        <taxon>Cyanobacteriota</taxon>
        <taxon>Cyanophyceae</taxon>
        <taxon>Oscillatoriophycideae</taxon>
        <taxon>Oscillatoriales</taxon>
        <taxon>Microcoleaceae</taxon>
        <taxon>Planktothrix</taxon>
    </lineage>
</organism>
<dbReference type="InterPro" id="IPR007055">
    <property type="entry name" value="BON_dom"/>
</dbReference>
<feature type="region of interest" description="Disordered" evidence="1">
    <location>
        <begin position="14"/>
        <end position="48"/>
    </location>
</feature>
<evidence type="ECO:0000313" key="3">
    <source>
        <dbReference type="EMBL" id="VXD23391.1"/>
    </source>
</evidence>
<proteinExistence type="predicted"/>
<evidence type="ECO:0000256" key="1">
    <source>
        <dbReference type="SAM" id="MobiDB-lite"/>
    </source>
</evidence>
<evidence type="ECO:0000259" key="2">
    <source>
        <dbReference type="PROSITE" id="PS50914"/>
    </source>
</evidence>
<feature type="domain" description="BON" evidence="2">
    <location>
        <begin position="53"/>
        <end position="122"/>
    </location>
</feature>
<name>A0A7Z9BV99_9CYAN</name>
<comment type="caution">
    <text evidence="3">The sequence shown here is derived from an EMBL/GenBank/DDBJ whole genome shotgun (WGS) entry which is preliminary data.</text>
</comment>
<reference evidence="3" key="1">
    <citation type="submission" date="2019-10" db="EMBL/GenBank/DDBJ databases">
        <authorList>
            <consortium name="Genoscope - CEA"/>
            <person name="William W."/>
        </authorList>
    </citation>
    <scope>NUCLEOTIDE SEQUENCE [LARGE SCALE GENOMIC DNA]</scope>
    <source>
        <strain evidence="3">BBR_PRJEB10992</strain>
    </source>
</reference>
<protein>
    <recommendedName>
        <fullName evidence="2">BON domain-containing protein</fullName>
    </recommendedName>
</protein>
<keyword evidence="4" id="KW-1185">Reference proteome</keyword>
<evidence type="ECO:0000313" key="4">
    <source>
        <dbReference type="Proteomes" id="UP000184550"/>
    </source>
</evidence>
<feature type="compositionally biased region" description="Low complexity" evidence="1">
    <location>
        <begin position="30"/>
        <end position="40"/>
    </location>
</feature>
<accession>A0A7Z9BV99</accession>
<dbReference type="OrthoDB" id="425457at2"/>
<dbReference type="PROSITE" id="PS50914">
    <property type="entry name" value="BON"/>
    <property type="match status" value="1"/>
</dbReference>
<dbReference type="EMBL" id="CZCU02000155">
    <property type="protein sequence ID" value="VXD23391.1"/>
    <property type="molecule type" value="Genomic_DNA"/>
</dbReference>
<sequence length="122" mass="13064">MGWLSRLFGRNEEEKAKTSQNVEAKENVQAAAPATTATATVSPERMGLDGKYDQSGLAKRVAYAFDQDSELDDLETVWVAQTDSTVVLKGKVPSQQLLSRMVTVAKGVNGATSVDTSQLTIG</sequence>
<dbReference type="AlphaFoldDB" id="A0A7Z9BV99"/>
<dbReference type="RefSeq" id="WP_083625504.1">
    <property type="nucleotide sequence ID" value="NZ_LR734879.1"/>
</dbReference>
<gene>
    <name evidence="3" type="ORF">PL8927_780068</name>
</gene>
<dbReference type="Proteomes" id="UP000184550">
    <property type="component" value="Unassembled WGS sequence"/>
</dbReference>